<dbReference type="InterPro" id="IPR050698">
    <property type="entry name" value="MBL"/>
</dbReference>
<comment type="catalytic activity">
    <reaction evidence="4">
        <text>3',5'-cyclic UMP + H2O = UMP + H(+)</text>
        <dbReference type="Rhea" id="RHEA:70575"/>
        <dbReference type="ChEBI" id="CHEBI:15377"/>
        <dbReference type="ChEBI" id="CHEBI:15378"/>
        <dbReference type="ChEBI" id="CHEBI:57865"/>
        <dbReference type="ChEBI" id="CHEBI:184387"/>
    </reaction>
    <physiologicalReaction direction="left-to-right" evidence="4">
        <dbReference type="Rhea" id="RHEA:70576"/>
    </physiologicalReaction>
</comment>
<dbReference type="CDD" id="cd16295">
    <property type="entry name" value="TTHA0252-CPSF-like_MBL-fold"/>
    <property type="match status" value="1"/>
</dbReference>
<dbReference type="Proteomes" id="UP000192940">
    <property type="component" value="Chromosome I"/>
</dbReference>
<evidence type="ECO:0000256" key="4">
    <source>
        <dbReference type="ARBA" id="ARBA00048505"/>
    </source>
</evidence>
<dbReference type="GO" id="GO:0016787">
    <property type="term" value="F:hydrolase activity"/>
    <property type="evidence" value="ECO:0007669"/>
    <property type="project" value="UniProtKB-KW"/>
</dbReference>
<dbReference type="Pfam" id="PF12706">
    <property type="entry name" value="Lactamase_B_2"/>
    <property type="match status" value="1"/>
</dbReference>
<organism evidence="7 8">
    <name type="scientific">Paenibacillus uliginis N3/975</name>
    <dbReference type="NCBI Taxonomy" id="1313296"/>
    <lineage>
        <taxon>Bacteria</taxon>
        <taxon>Bacillati</taxon>
        <taxon>Bacillota</taxon>
        <taxon>Bacilli</taxon>
        <taxon>Bacillales</taxon>
        <taxon>Paenibacillaceae</taxon>
        <taxon>Paenibacillus</taxon>
    </lineage>
</organism>
<dbReference type="InterPro" id="IPR036866">
    <property type="entry name" value="RibonucZ/Hydroxyglut_hydro"/>
</dbReference>
<evidence type="ECO:0000256" key="3">
    <source>
        <dbReference type="ARBA" id="ARBA00034301"/>
    </source>
</evidence>
<sequence>MLTAAVWGGAGEHGRSCYLIECGGVSVLLDCGVKKTGIGEYPLFDRSKVSSLSTVFLSHAHEDHSMAIPMLYRMGYEGEVWTTRATLNQLPAYYEAWEKQVRSKGGVLPYEKTDRERVRYRCMEESAAAGTWFETAPGIRVCWGPSGHLAGSIWLLIEMGGQRVFYSGDYCGESSLLQANLPSGSDLEDISLAIVDAAYGSRPEVQEQELQRLLGTISEVSDRGGHVLLPVPVYGRGQELLPIIAASLPEIPIVCEETLLHGFRELAAFQDWLKPGALERTRQAIRSVATFVADAEGVQAALAGPPSIFFAPDGLLQTSIARQYYRALSEDPRHAILFTGHLYEGSFGAKVWRKHNGMDKTGAATLFGCEVQRFRYKVHQGLPDVRRMLERIRPLQTLLVHADKGETDLLAARLVEEGFTGLHSLVPGKQLLVV</sequence>
<dbReference type="SMART" id="SM01027">
    <property type="entry name" value="Beta-Casp"/>
    <property type="match status" value="1"/>
</dbReference>
<accession>A0A1X7HTX8</accession>
<dbReference type="Gene3D" id="3.40.50.10890">
    <property type="match status" value="1"/>
</dbReference>
<dbReference type="RefSeq" id="WP_208917015.1">
    <property type="nucleotide sequence ID" value="NZ_LT840184.1"/>
</dbReference>
<evidence type="ECO:0000259" key="5">
    <source>
        <dbReference type="SMART" id="SM00849"/>
    </source>
</evidence>
<gene>
    <name evidence="7" type="ORF">SAMN05661091_6133</name>
</gene>
<dbReference type="GO" id="GO:0004521">
    <property type="term" value="F:RNA endonuclease activity"/>
    <property type="evidence" value="ECO:0007669"/>
    <property type="project" value="TreeGrafter"/>
</dbReference>
<evidence type="ECO:0000256" key="2">
    <source>
        <dbReference type="ARBA" id="ARBA00034221"/>
    </source>
</evidence>
<dbReference type="AlphaFoldDB" id="A0A1X7HTX8"/>
<evidence type="ECO:0000313" key="8">
    <source>
        <dbReference type="Proteomes" id="UP000192940"/>
    </source>
</evidence>
<dbReference type="PANTHER" id="PTHR11203:SF37">
    <property type="entry name" value="INTEGRATOR COMPLEX SUBUNIT 11"/>
    <property type="match status" value="1"/>
</dbReference>
<dbReference type="STRING" id="1313296.SAMN05661091_6133"/>
<dbReference type="SMART" id="SM00849">
    <property type="entry name" value="Lactamase_B"/>
    <property type="match status" value="1"/>
</dbReference>
<feature type="domain" description="Beta-Casp" evidence="6">
    <location>
        <begin position="237"/>
        <end position="351"/>
    </location>
</feature>
<reference evidence="7 8" key="1">
    <citation type="submission" date="2017-04" db="EMBL/GenBank/DDBJ databases">
        <authorList>
            <person name="Afonso C.L."/>
            <person name="Miller P.J."/>
            <person name="Scott M.A."/>
            <person name="Spackman E."/>
            <person name="Goraichik I."/>
            <person name="Dimitrov K.M."/>
            <person name="Suarez D.L."/>
            <person name="Swayne D.E."/>
        </authorList>
    </citation>
    <scope>NUCLEOTIDE SEQUENCE [LARGE SCALE GENOMIC DNA]</scope>
    <source>
        <strain evidence="7 8">N3/975</strain>
    </source>
</reference>
<evidence type="ECO:0000259" key="6">
    <source>
        <dbReference type="SMART" id="SM01027"/>
    </source>
</evidence>
<keyword evidence="8" id="KW-1185">Reference proteome</keyword>
<comment type="catalytic activity">
    <reaction evidence="2">
        <text>3',5'-cyclic CMP + H2O = CMP + H(+)</text>
        <dbReference type="Rhea" id="RHEA:72675"/>
        <dbReference type="ChEBI" id="CHEBI:15377"/>
        <dbReference type="ChEBI" id="CHEBI:15378"/>
        <dbReference type="ChEBI" id="CHEBI:58003"/>
        <dbReference type="ChEBI" id="CHEBI:60377"/>
    </reaction>
    <physiologicalReaction direction="left-to-right" evidence="2">
        <dbReference type="Rhea" id="RHEA:72676"/>
    </physiologicalReaction>
</comment>
<dbReference type="Gene3D" id="3.60.15.10">
    <property type="entry name" value="Ribonuclease Z/Hydroxyacylglutathione hydrolase-like"/>
    <property type="match status" value="1"/>
</dbReference>
<proteinExistence type="predicted"/>
<name>A0A1X7HTX8_9BACL</name>
<feature type="domain" description="Metallo-beta-lactamase" evidence="5">
    <location>
        <begin position="14"/>
        <end position="226"/>
    </location>
</feature>
<protein>
    <submittedName>
        <fullName evidence="7">Predicted metal-dependent RNase, consists of a metallo-beta-lactamase domain and an RNA-binding KH domain</fullName>
    </submittedName>
</protein>
<dbReference type="EMBL" id="LT840184">
    <property type="protein sequence ID" value="SMF92980.1"/>
    <property type="molecule type" value="Genomic_DNA"/>
</dbReference>
<keyword evidence="1" id="KW-0378">Hydrolase</keyword>
<dbReference type="InterPro" id="IPR022712">
    <property type="entry name" value="Beta_Casp"/>
</dbReference>
<dbReference type="SUPFAM" id="SSF56281">
    <property type="entry name" value="Metallo-hydrolase/oxidoreductase"/>
    <property type="match status" value="1"/>
</dbReference>
<comment type="function">
    <text evidence="3">Counteracts the endogenous Pycsar antiviral defense system. Phosphodiesterase that enables metal-dependent hydrolysis of host cyclic nucleotide Pycsar defense signals such as cCMP and cUMP.</text>
</comment>
<evidence type="ECO:0000313" key="7">
    <source>
        <dbReference type="EMBL" id="SMF92980.1"/>
    </source>
</evidence>
<dbReference type="PANTHER" id="PTHR11203">
    <property type="entry name" value="CLEAVAGE AND POLYADENYLATION SPECIFICITY FACTOR FAMILY MEMBER"/>
    <property type="match status" value="1"/>
</dbReference>
<dbReference type="InterPro" id="IPR011108">
    <property type="entry name" value="RMMBL"/>
</dbReference>
<dbReference type="InterPro" id="IPR001279">
    <property type="entry name" value="Metallo-B-lactamas"/>
</dbReference>
<dbReference type="Pfam" id="PF07521">
    <property type="entry name" value="RMMBL"/>
    <property type="match status" value="1"/>
</dbReference>
<evidence type="ECO:0000256" key="1">
    <source>
        <dbReference type="ARBA" id="ARBA00022801"/>
    </source>
</evidence>